<dbReference type="RefSeq" id="WP_106254297.1">
    <property type="nucleotide sequence ID" value="NZ_CAWNSW010000149.1"/>
</dbReference>
<dbReference type="EMBL" id="PVWK01000002">
    <property type="protein sequence ID" value="PSB35776.1"/>
    <property type="molecule type" value="Genomic_DNA"/>
</dbReference>
<reference evidence="2 3" key="2">
    <citation type="submission" date="2018-03" db="EMBL/GenBank/DDBJ databases">
        <title>The ancient ancestry and fast evolution of plastids.</title>
        <authorList>
            <person name="Moore K.R."/>
            <person name="Magnabosco C."/>
            <person name="Momper L."/>
            <person name="Gold D.A."/>
            <person name="Bosak T."/>
            <person name="Fournier G.P."/>
        </authorList>
    </citation>
    <scope>NUCLEOTIDE SEQUENCE [LARGE SCALE GENOMIC DNA]</scope>
    <source>
        <strain evidence="2 3">ULC18</strain>
    </source>
</reference>
<accession>A0A2T1ESP7</accession>
<evidence type="ECO:0000313" key="2">
    <source>
        <dbReference type="EMBL" id="PSB35776.1"/>
    </source>
</evidence>
<keyword evidence="3" id="KW-1185">Reference proteome</keyword>
<evidence type="ECO:0000313" key="3">
    <source>
        <dbReference type="Proteomes" id="UP000239576"/>
    </source>
</evidence>
<reference evidence="3" key="1">
    <citation type="submission" date="2018-02" db="EMBL/GenBank/DDBJ databases">
        <authorList>
            <person name="Moore K."/>
            <person name="Momper L."/>
        </authorList>
    </citation>
    <scope>NUCLEOTIDE SEQUENCE [LARGE SCALE GENOMIC DNA]</scope>
    <source>
        <strain evidence="3">ULC18</strain>
    </source>
</reference>
<organism evidence="2 3">
    <name type="scientific">Stenomitos frigidus ULC18</name>
    <dbReference type="NCBI Taxonomy" id="2107698"/>
    <lineage>
        <taxon>Bacteria</taxon>
        <taxon>Bacillati</taxon>
        <taxon>Cyanobacteriota</taxon>
        <taxon>Cyanophyceae</taxon>
        <taxon>Leptolyngbyales</taxon>
        <taxon>Leptolyngbyaceae</taxon>
        <taxon>Stenomitos</taxon>
    </lineage>
</organism>
<dbReference type="Proteomes" id="UP000239576">
    <property type="component" value="Unassembled WGS sequence"/>
</dbReference>
<gene>
    <name evidence="2" type="ORF">C7B82_00160</name>
</gene>
<evidence type="ECO:0000256" key="1">
    <source>
        <dbReference type="SAM" id="MobiDB-lite"/>
    </source>
</evidence>
<feature type="region of interest" description="Disordered" evidence="1">
    <location>
        <begin position="1"/>
        <end position="54"/>
    </location>
</feature>
<proteinExistence type="predicted"/>
<name>A0A2T1ESP7_9CYAN</name>
<sequence length="76" mass="8838">MTRQQLIDRPLEEDASLKKKSRKERQQEEQKLLRSQPEKSAEQTTLQAPEPQPEIVFDLGLADFTPIDFDELKGGW</sequence>
<feature type="compositionally biased region" description="Basic and acidic residues" evidence="1">
    <location>
        <begin position="24"/>
        <end position="41"/>
    </location>
</feature>
<dbReference type="AlphaFoldDB" id="A0A2T1ESP7"/>
<protein>
    <submittedName>
        <fullName evidence="2">Uncharacterized protein</fullName>
    </submittedName>
</protein>
<comment type="caution">
    <text evidence="2">The sequence shown here is derived from an EMBL/GenBank/DDBJ whole genome shotgun (WGS) entry which is preliminary data.</text>
</comment>